<dbReference type="Gene3D" id="3.40.50.300">
    <property type="entry name" value="P-loop containing nucleotide triphosphate hydrolases"/>
    <property type="match status" value="1"/>
</dbReference>
<organism evidence="2">
    <name type="scientific">Streptomyces sp. NBC_00008</name>
    <dbReference type="NCBI Taxonomy" id="2903610"/>
    <lineage>
        <taxon>Bacteria</taxon>
        <taxon>Bacillati</taxon>
        <taxon>Actinomycetota</taxon>
        <taxon>Actinomycetes</taxon>
        <taxon>Kitasatosporales</taxon>
        <taxon>Streptomycetaceae</taxon>
        <taxon>Streptomyces</taxon>
    </lineage>
</organism>
<keyword evidence="2" id="KW-0547">Nucleotide-binding</keyword>
<dbReference type="PANTHER" id="PTHR40396:SF1">
    <property type="entry name" value="ATPASE AAA-TYPE CORE DOMAIN-CONTAINING PROTEIN"/>
    <property type="match status" value="1"/>
</dbReference>
<proteinExistence type="predicted"/>
<dbReference type="InterPro" id="IPR003959">
    <property type="entry name" value="ATPase_AAA_core"/>
</dbReference>
<protein>
    <submittedName>
        <fullName evidence="2">ATP-binding protein</fullName>
    </submittedName>
</protein>
<evidence type="ECO:0000313" key="2">
    <source>
        <dbReference type="EMBL" id="WTW69644.1"/>
    </source>
</evidence>
<reference evidence="2" key="1">
    <citation type="submission" date="2022-10" db="EMBL/GenBank/DDBJ databases">
        <title>The complete genomes of actinobacterial strains from the NBC collection.</title>
        <authorList>
            <person name="Joergensen T.S."/>
            <person name="Alvarez Arevalo M."/>
            <person name="Sterndorff E.B."/>
            <person name="Faurdal D."/>
            <person name="Vuksanovic O."/>
            <person name="Mourched A.-S."/>
            <person name="Charusanti P."/>
            <person name="Shaw S."/>
            <person name="Blin K."/>
            <person name="Weber T."/>
        </authorList>
    </citation>
    <scope>NUCLEOTIDE SEQUENCE</scope>
    <source>
        <strain evidence="2">NBC_00008</strain>
    </source>
</reference>
<sequence length="429" mass="47848">MLLNFRMSNHRSVREEQELQLHPAYDADRPTGTDWAAVPVAGLFGANAAGKSNLVGALGFMAGMVLNSHRDAEPGGGIARSVFRLDASAADEPSWYVVDLSLDGVRYTYGFSIDDERVLDEWLYSYPLGKKRKIFERSEGEVNPGDSQTRRELELVENITEPNVLFLTMAARSKQKDFRPVYDWFAAGLRFSESHFRALLRSSQGVPGPAWDTPGLLALLRSADLGIEAYGTERQVMDEDALRRMYGGRVPQRELARLAERGPRETIRPWIGHRGRTGVVRMELHEESAGTKALLEQAPRFLSVLDRGGTLIVDEIDSSLHPLLTTQLIKLFQEPDTNPRGAQLVFTSHDASLLGRVDGEDILKRDQVWFVEKDQYGETRLFALSEFKPRAGENHERRYLGGSYGGVPFIDESLAKALATRGEQNGAAT</sequence>
<dbReference type="EMBL" id="CP108313">
    <property type="protein sequence ID" value="WTW69644.1"/>
    <property type="molecule type" value="Genomic_DNA"/>
</dbReference>
<dbReference type="Pfam" id="PF13304">
    <property type="entry name" value="AAA_21"/>
    <property type="match status" value="1"/>
</dbReference>
<gene>
    <name evidence="2" type="ORF">OG398_15870</name>
</gene>
<dbReference type="AlphaFoldDB" id="A0AAU2VQ60"/>
<evidence type="ECO:0000259" key="1">
    <source>
        <dbReference type="Pfam" id="PF13304"/>
    </source>
</evidence>
<dbReference type="GO" id="GO:0005524">
    <property type="term" value="F:ATP binding"/>
    <property type="evidence" value="ECO:0007669"/>
    <property type="project" value="UniProtKB-KW"/>
</dbReference>
<accession>A0AAU2VQ60</accession>
<keyword evidence="2" id="KW-0067">ATP-binding</keyword>
<dbReference type="GO" id="GO:0016887">
    <property type="term" value="F:ATP hydrolysis activity"/>
    <property type="evidence" value="ECO:0007669"/>
    <property type="project" value="InterPro"/>
</dbReference>
<dbReference type="PANTHER" id="PTHR40396">
    <property type="entry name" value="ATPASE-LIKE PROTEIN"/>
    <property type="match status" value="1"/>
</dbReference>
<dbReference type="SUPFAM" id="SSF52540">
    <property type="entry name" value="P-loop containing nucleoside triphosphate hydrolases"/>
    <property type="match status" value="1"/>
</dbReference>
<feature type="domain" description="ATPase AAA-type core" evidence="1">
    <location>
        <begin position="40"/>
        <end position="354"/>
    </location>
</feature>
<dbReference type="InterPro" id="IPR027417">
    <property type="entry name" value="P-loop_NTPase"/>
</dbReference>
<name>A0AAU2VQ60_9ACTN</name>